<dbReference type="PANTHER" id="PTHR11319">
    <property type="entry name" value="G PROTEIN-COUPLED RECEPTOR-RELATED"/>
    <property type="match status" value="1"/>
</dbReference>
<dbReference type="PANTHER" id="PTHR11319:SF35">
    <property type="entry name" value="OUTER MEMBRANE PROTEIN PMPC-RELATED"/>
    <property type="match status" value="1"/>
</dbReference>
<dbReference type="SUPFAM" id="SSF51126">
    <property type="entry name" value="Pectin lyase-like"/>
    <property type="match status" value="2"/>
</dbReference>
<dbReference type="InterPro" id="IPR006626">
    <property type="entry name" value="PbH1"/>
</dbReference>
<feature type="non-terminal residue" evidence="2">
    <location>
        <position position="1"/>
    </location>
</feature>
<dbReference type="InterPro" id="IPR011050">
    <property type="entry name" value="Pectin_lyase_fold/virulence"/>
</dbReference>
<sequence length="720" mass="71901">TPRDEDKYTVYNGTGGAVRSDGSVTLSNSSLTNSSVCYPVGNNQYNEGYGGGVFAEGDVSVIRSTVSGNAACGTLLPSVLGIVSYRGGAGGGIFAGGNLYVSYSTISGNTAYAKGGGGVYGEGNVTIAHSAITDNHATQKGGGVAIRQNENLPIGAALVSLSVRASTISGNTAMDGGGVASMYGSPVDVSDSTIAFNTASREPFDGWRAGGGGVCVNGYSLRLANSIVANNTASNNGHDITLFNIAGPTPPIAGDHNIVMSSSPAAPPDTIATDPGLLPMADHGGPTWTHALAPGSVAIDAGRPSAGLFFDQRGSTFPRTIGAAADIGAFESGTPPPPASDCSEGAVRAAIANVPDGGVVDLSALSHCTITLAGGAFTSNANSIAIIGPGDRTLTFDGDRQDRVILHNGGGILRLDHLDITRGYIDGGKYAGGAVFSSGSIVLASSRVTQSMIGGPVGNTQAFGGGGLYALRGVTLDESVVSGNESRGRAAGICALAGDVTIRNSTVSDNRSDLEGGGVFAPGCFGVCTVGEFTTTIENSTISGNTTGSNGGGVHVTYGNVVVRNSTIAFNDAQDAAAGGGGIFVRNVVNGVQFAPAITITSSIVAGNTSASLFADIGSLMSLVVQGDHDIILSMNGGPPGGTLVLDPGLLPLGDYGGPTPTHALATDSPAIDRGSNPGRLASDQRGAGHSRVFGADTDIGAFELSQPVIVDRIFTNGFD</sequence>
<dbReference type="EMBL" id="JBHSHD010000010">
    <property type="protein sequence ID" value="MFC4821941.1"/>
    <property type="molecule type" value="Genomic_DNA"/>
</dbReference>
<evidence type="ECO:0000256" key="1">
    <source>
        <dbReference type="SAM" id="MobiDB-lite"/>
    </source>
</evidence>
<evidence type="ECO:0000313" key="3">
    <source>
        <dbReference type="Proteomes" id="UP001595886"/>
    </source>
</evidence>
<gene>
    <name evidence="2" type="ORF">ACFO6Q_16580</name>
</gene>
<dbReference type="RefSeq" id="WP_380022202.1">
    <property type="nucleotide sequence ID" value="NZ_JBHSHD010000010.1"/>
</dbReference>
<feature type="region of interest" description="Disordered" evidence="1">
    <location>
        <begin position="667"/>
        <end position="688"/>
    </location>
</feature>
<evidence type="ECO:0000313" key="2">
    <source>
        <dbReference type="EMBL" id="MFC4821941.1"/>
    </source>
</evidence>
<dbReference type="SMART" id="SM00710">
    <property type="entry name" value="PbH1"/>
    <property type="match status" value="8"/>
</dbReference>
<dbReference type="InterPro" id="IPR059226">
    <property type="entry name" value="Choice_anch_Q_dom"/>
</dbReference>
<protein>
    <submittedName>
        <fullName evidence="2">Choice-of-anchor Q domain-containing protein</fullName>
    </submittedName>
</protein>
<organism evidence="2 3">
    <name type="scientific">Dokdonella ginsengisoli</name>
    <dbReference type="NCBI Taxonomy" id="363846"/>
    <lineage>
        <taxon>Bacteria</taxon>
        <taxon>Pseudomonadati</taxon>
        <taxon>Pseudomonadota</taxon>
        <taxon>Gammaproteobacteria</taxon>
        <taxon>Lysobacterales</taxon>
        <taxon>Rhodanobacteraceae</taxon>
        <taxon>Dokdonella</taxon>
    </lineage>
</organism>
<keyword evidence="3" id="KW-1185">Reference proteome</keyword>
<reference evidence="3" key="1">
    <citation type="journal article" date="2019" name="Int. J. Syst. Evol. Microbiol.">
        <title>The Global Catalogue of Microorganisms (GCM) 10K type strain sequencing project: providing services to taxonomists for standard genome sequencing and annotation.</title>
        <authorList>
            <consortium name="The Broad Institute Genomics Platform"/>
            <consortium name="The Broad Institute Genome Sequencing Center for Infectious Disease"/>
            <person name="Wu L."/>
            <person name="Ma J."/>
        </authorList>
    </citation>
    <scope>NUCLEOTIDE SEQUENCE [LARGE SCALE GENOMIC DNA]</scope>
    <source>
        <strain evidence="3">CCUG 30340</strain>
    </source>
</reference>
<comment type="caution">
    <text evidence="2">The sequence shown here is derived from an EMBL/GenBank/DDBJ whole genome shotgun (WGS) entry which is preliminary data.</text>
</comment>
<proteinExistence type="predicted"/>
<name>A0ABV9QYR7_9GAMM</name>
<dbReference type="NCBIfam" id="NF041518">
    <property type="entry name" value="choice_anch_Q"/>
    <property type="match status" value="2"/>
</dbReference>
<accession>A0ABV9QYR7</accession>
<dbReference type="Proteomes" id="UP001595886">
    <property type="component" value="Unassembled WGS sequence"/>
</dbReference>